<sequence>PLVFGKLKRTPKLLNKPFEVSIPTGESIMARRVYYDCVVTVCDHDTLADLIELEMVEFDVIIGMDWLASCYATVDCRTKRVYFHFPNEVVLEWEGKIRAPKGRFISYFKARKMISKGYICHLVRVRDMEAESPTLQSVPVVNEFVDVFPEELPGLPPEREVDFGIDLLPDTQPISIPPYRMAPAELRELKE</sequence>
<gene>
    <name evidence="1" type="ORF">L3H44_11035</name>
</gene>
<dbReference type="EMBL" id="JAKJKU010000048">
    <property type="protein sequence ID" value="MCF6774917.1"/>
    <property type="molecule type" value="Genomic_DNA"/>
</dbReference>
<evidence type="ECO:0000313" key="1">
    <source>
        <dbReference type="EMBL" id="MCF6774917.1"/>
    </source>
</evidence>
<dbReference type="Gene3D" id="2.40.70.10">
    <property type="entry name" value="Acid Proteases"/>
    <property type="match status" value="1"/>
</dbReference>
<dbReference type="InterPro" id="IPR043502">
    <property type="entry name" value="DNA/RNA_pol_sf"/>
</dbReference>
<dbReference type="SUPFAM" id="SSF56672">
    <property type="entry name" value="DNA/RNA polymerases"/>
    <property type="match status" value="1"/>
</dbReference>
<dbReference type="Pfam" id="PF08284">
    <property type="entry name" value="RVP_2"/>
    <property type="match status" value="1"/>
</dbReference>
<dbReference type="InterPro" id="IPR032567">
    <property type="entry name" value="RTL1-rel"/>
</dbReference>
<dbReference type="CDD" id="cd00303">
    <property type="entry name" value="retropepsin_like"/>
    <property type="match status" value="1"/>
</dbReference>
<accession>A0ABS9HM73</accession>
<name>A0ABS9HM73_9CORY</name>
<feature type="non-terminal residue" evidence="1">
    <location>
        <position position="1"/>
    </location>
</feature>
<evidence type="ECO:0000313" key="2">
    <source>
        <dbReference type="Proteomes" id="UP001200604"/>
    </source>
</evidence>
<proteinExistence type="predicted"/>
<comment type="caution">
    <text evidence="1">The sequence shown here is derived from an EMBL/GenBank/DDBJ whole genome shotgun (WGS) entry which is preliminary data.</text>
</comment>
<dbReference type="PANTHER" id="PTHR15503:SF45">
    <property type="entry name" value="RNA-DIRECTED DNA POLYMERASE HOMOLOG"/>
    <property type="match status" value="1"/>
</dbReference>
<dbReference type="Proteomes" id="UP001200604">
    <property type="component" value="Unassembled WGS sequence"/>
</dbReference>
<reference evidence="1 2" key="1">
    <citation type="submission" date="2022-01" db="EMBL/GenBank/DDBJ databases">
        <title>Identification and Characterization of Corynebacterium sp.</title>
        <authorList>
            <person name="Luo Q."/>
            <person name="Qu P."/>
            <person name="Chen Q."/>
        </authorList>
    </citation>
    <scope>NUCLEOTIDE SEQUENCE [LARGE SCALE GENOMIC DNA]</scope>
    <source>
        <strain evidence="1 2">MC-12</strain>
    </source>
</reference>
<dbReference type="PANTHER" id="PTHR15503">
    <property type="entry name" value="LDOC1 RELATED"/>
    <property type="match status" value="1"/>
</dbReference>
<evidence type="ECO:0008006" key="3">
    <source>
        <dbReference type="Google" id="ProtNLM"/>
    </source>
</evidence>
<organism evidence="1 2">
    <name type="scientific">Corynebacterium parakroppenstedtii</name>
    <dbReference type="NCBI Taxonomy" id="2828363"/>
    <lineage>
        <taxon>Bacteria</taxon>
        <taxon>Bacillati</taxon>
        <taxon>Actinomycetota</taxon>
        <taxon>Actinomycetes</taxon>
        <taxon>Mycobacteriales</taxon>
        <taxon>Corynebacteriaceae</taxon>
        <taxon>Corynebacterium</taxon>
    </lineage>
</organism>
<dbReference type="InterPro" id="IPR021109">
    <property type="entry name" value="Peptidase_aspartic_dom_sf"/>
</dbReference>
<protein>
    <recommendedName>
        <fullName evidence="3">RVP_2 domain-containing protein</fullName>
    </recommendedName>
</protein>
<keyword evidence="2" id="KW-1185">Reference proteome</keyword>